<keyword evidence="6 10" id="KW-0413">Isomerase</keyword>
<keyword evidence="11" id="KW-1185">Reference proteome</keyword>
<dbReference type="GO" id="GO:0008270">
    <property type="term" value="F:zinc ion binding"/>
    <property type="evidence" value="ECO:0007669"/>
    <property type="project" value="InterPro"/>
</dbReference>
<dbReference type="InterPro" id="IPR014710">
    <property type="entry name" value="RmlC-like_jellyroll"/>
</dbReference>
<evidence type="ECO:0000256" key="5">
    <source>
        <dbReference type="ARBA" id="ARBA00022833"/>
    </source>
</evidence>
<comment type="cofactor">
    <cofactor evidence="8">
        <name>Zn(2+)</name>
        <dbReference type="ChEBI" id="CHEBI:29105"/>
    </cofactor>
    <text evidence="8">Binds 1 zinc ion per subunit.</text>
</comment>
<feature type="active site" evidence="7">
    <location>
        <position position="303"/>
    </location>
</feature>
<dbReference type="AlphaFoldDB" id="A0AAJ6AR20"/>
<evidence type="ECO:0000313" key="10">
    <source>
        <dbReference type="EMBL" id="WGH94344.1"/>
    </source>
</evidence>
<reference evidence="10 11" key="1">
    <citation type="submission" date="2023-03" db="EMBL/GenBank/DDBJ databases">
        <title>Complete genome sequences of several Auritidibacter ignavus strains isolated from ear infections.</title>
        <authorList>
            <person name="Baehr T."/>
            <person name="Baumhoegger A.M."/>
        </authorList>
    </citation>
    <scope>NUCLEOTIDE SEQUENCE [LARGE SCALE GENOMIC DNA]</scope>
    <source>
        <strain evidence="10 11">BABAE-6</strain>
    </source>
</reference>
<accession>A0AAJ6AR20</accession>
<dbReference type="EMBL" id="CP122566">
    <property type="protein sequence ID" value="WGH94344.1"/>
    <property type="molecule type" value="Genomic_DNA"/>
</dbReference>
<dbReference type="GO" id="GO:0009298">
    <property type="term" value="P:GDP-mannose biosynthetic process"/>
    <property type="evidence" value="ECO:0007669"/>
    <property type="project" value="InterPro"/>
</dbReference>
<dbReference type="Gene3D" id="2.60.120.10">
    <property type="entry name" value="Jelly Rolls"/>
    <property type="match status" value="2"/>
</dbReference>
<feature type="domain" description="Phosphomannose isomerase type I catalytic" evidence="9">
    <location>
        <begin position="14"/>
        <end position="158"/>
    </location>
</feature>
<dbReference type="PIRSF" id="PIRSF001480">
    <property type="entry name" value="Mannose-6-phosphate_isomerase"/>
    <property type="match status" value="1"/>
</dbReference>
<dbReference type="PANTHER" id="PTHR10309">
    <property type="entry name" value="MANNOSE-6-PHOSPHATE ISOMERASE"/>
    <property type="match status" value="1"/>
</dbReference>
<dbReference type="SUPFAM" id="SSF51182">
    <property type="entry name" value="RmlC-like cupins"/>
    <property type="match status" value="1"/>
</dbReference>
<dbReference type="InterPro" id="IPR046457">
    <property type="entry name" value="PMI_typeI_cat"/>
</dbReference>
<evidence type="ECO:0000256" key="1">
    <source>
        <dbReference type="ARBA" id="ARBA00000757"/>
    </source>
</evidence>
<dbReference type="InterPro" id="IPR001250">
    <property type="entry name" value="Man6P_Isoase-1"/>
</dbReference>
<protein>
    <recommendedName>
        <fullName evidence="3">mannose-6-phosphate isomerase</fullName>
        <ecNumber evidence="3">5.3.1.8</ecNumber>
    </recommendedName>
</protein>
<dbReference type="PANTHER" id="PTHR10309:SF0">
    <property type="entry name" value="MANNOSE-6-PHOSPHATE ISOMERASE"/>
    <property type="match status" value="1"/>
</dbReference>
<evidence type="ECO:0000256" key="4">
    <source>
        <dbReference type="ARBA" id="ARBA00022723"/>
    </source>
</evidence>
<evidence type="ECO:0000256" key="2">
    <source>
        <dbReference type="ARBA" id="ARBA00010772"/>
    </source>
</evidence>
<feature type="binding site" evidence="8">
    <location>
        <position position="106"/>
    </location>
    <ligand>
        <name>Zn(2+)</name>
        <dbReference type="ChEBI" id="CHEBI:29105"/>
    </ligand>
</feature>
<sequence length="449" mass="48208">MTSHTQTSPAPAFFALQGTLKDYDWGSVTLLADLQSREPTGRPEAEMWFGTHPSGISAVHIDEHDLNPFDSAPQGQEHPTVPLTEITGELGFLTKLLAAAQPLSLQAHPNQQQAREGFARENAAGIALSDPRRCFQDDQHKPEMLIALTHFVALCGFRDPVQASYSFQRLAEAEAEHHEQVTTDLSAALARISLLLSGGNIRQALHLLLDPSGPWVDPESGWVERVIQVIHHAEQLRRDDQSLDTAALAADFFPRDPGVLVTLLMNRVQLAPGQAIFLAAQQLHAYVEGLGLEVMAASNNVVRGGLTSKHIDRDQLDTLLDYAPVGEPLVYPRDERANTDLATGITLSSLCPPVEEFCVLRADFETENLSLTLDPATVSVPDLAQPVILVCTAGSVVLSSGTRQLELNPGQAAVLPHASASHAAGAPVSMVAQSANSTVFATGVPTARS</sequence>
<dbReference type="Gene3D" id="1.10.441.10">
    <property type="entry name" value="Phosphomannose Isomerase, domain 2"/>
    <property type="match status" value="1"/>
</dbReference>
<evidence type="ECO:0000256" key="8">
    <source>
        <dbReference type="PIRSR" id="PIRSR001480-2"/>
    </source>
</evidence>
<evidence type="ECO:0000256" key="3">
    <source>
        <dbReference type="ARBA" id="ARBA00011956"/>
    </source>
</evidence>
<comment type="similarity">
    <text evidence="2">Belongs to the mannose-6-phosphate isomerase type 1 family.</text>
</comment>
<feature type="binding site" evidence="8">
    <location>
        <position position="143"/>
    </location>
    <ligand>
        <name>Zn(2+)</name>
        <dbReference type="ChEBI" id="CHEBI:29105"/>
    </ligand>
</feature>
<dbReference type="CDD" id="cd07011">
    <property type="entry name" value="cupin_PMI_type_I_N"/>
    <property type="match status" value="1"/>
</dbReference>
<evidence type="ECO:0000256" key="6">
    <source>
        <dbReference type="ARBA" id="ARBA00023235"/>
    </source>
</evidence>
<keyword evidence="5 8" id="KW-0862">Zinc</keyword>
<dbReference type="EC" id="5.3.1.8" evidence="3"/>
<proteinExistence type="inferred from homology"/>
<dbReference type="GO" id="GO:0005829">
    <property type="term" value="C:cytosol"/>
    <property type="evidence" value="ECO:0007669"/>
    <property type="project" value="TreeGrafter"/>
</dbReference>
<organism evidence="10 11">
    <name type="scientific">Auritidibacter ignavus</name>
    <dbReference type="NCBI Taxonomy" id="678932"/>
    <lineage>
        <taxon>Bacteria</taxon>
        <taxon>Bacillati</taxon>
        <taxon>Actinomycetota</taxon>
        <taxon>Actinomycetes</taxon>
        <taxon>Micrococcales</taxon>
        <taxon>Micrococcaceae</taxon>
        <taxon>Auritidibacter</taxon>
    </lineage>
</organism>
<keyword evidence="4 8" id="KW-0479">Metal-binding</keyword>
<evidence type="ECO:0000259" key="9">
    <source>
        <dbReference type="Pfam" id="PF20511"/>
    </source>
</evidence>
<evidence type="ECO:0000313" key="11">
    <source>
        <dbReference type="Proteomes" id="UP001224674"/>
    </source>
</evidence>
<dbReference type="InterPro" id="IPR011051">
    <property type="entry name" value="RmlC_Cupin_sf"/>
</dbReference>
<dbReference type="Proteomes" id="UP001224674">
    <property type="component" value="Chromosome"/>
</dbReference>
<dbReference type="NCBIfam" id="TIGR00218">
    <property type="entry name" value="manA"/>
    <property type="match status" value="1"/>
</dbReference>
<gene>
    <name evidence="10" type="primary">manA</name>
    <name evidence="10" type="ORF">QDX21_06050</name>
</gene>
<dbReference type="Pfam" id="PF20511">
    <property type="entry name" value="PMI_typeI_cat"/>
    <property type="match status" value="1"/>
</dbReference>
<dbReference type="InterPro" id="IPR016305">
    <property type="entry name" value="Mannose-6-P_Isomerase"/>
</dbReference>
<dbReference type="GO" id="GO:0004476">
    <property type="term" value="F:mannose-6-phosphate isomerase activity"/>
    <property type="evidence" value="ECO:0007669"/>
    <property type="project" value="UniProtKB-EC"/>
</dbReference>
<dbReference type="RefSeq" id="WP_279675381.1">
    <property type="nucleotide sequence ID" value="NZ_CP122566.1"/>
</dbReference>
<comment type="catalytic activity">
    <reaction evidence="1">
        <text>D-mannose 6-phosphate = D-fructose 6-phosphate</text>
        <dbReference type="Rhea" id="RHEA:12356"/>
        <dbReference type="ChEBI" id="CHEBI:58735"/>
        <dbReference type="ChEBI" id="CHEBI:61527"/>
        <dbReference type="EC" id="5.3.1.8"/>
    </reaction>
</comment>
<name>A0AAJ6AR20_9MICC</name>
<dbReference type="PRINTS" id="PR00714">
    <property type="entry name" value="MAN6PISMRASE"/>
</dbReference>
<dbReference type="GO" id="GO:0005975">
    <property type="term" value="P:carbohydrate metabolic process"/>
    <property type="evidence" value="ECO:0007669"/>
    <property type="project" value="InterPro"/>
</dbReference>
<feature type="binding site" evidence="8">
    <location>
        <position position="108"/>
    </location>
    <ligand>
        <name>Zn(2+)</name>
        <dbReference type="ChEBI" id="CHEBI:29105"/>
    </ligand>
</feature>
<evidence type="ECO:0000256" key="7">
    <source>
        <dbReference type="PIRSR" id="PIRSR001480-1"/>
    </source>
</evidence>
<feature type="binding site" evidence="8">
    <location>
        <position position="284"/>
    </location>
    <ligand>
        <name>Zn(2+)</name>
        <dbReference type="ChEBI" id="CHEBI:29105"/>
    </ligand>
</feature>